<keyword evidence="4" id="KW-1185">Reference proteome</keyword>
<dbReference type="AlphaFoldDB" id="A0A9Q3YX16"/>
<dbReference type="InterPro" id="IPR050789">
    <property type="entry name" value="Diverse_Enzym_Activities"/>
</dbReference>
<sequence>MKTTCTETIYNPKIIVFLLLCLSLTGYGQNKKQYKKQIDSTFDSLKITAEKLMKQKKLNGLSVAVFEDYKVIWTNQWGVKEAVSAEKIDVNTAFSTASISKPITAIVCAILEEKGLINLDDPISKYIKRWELPKSDFTKNTEVTWKHLLSHTAGTSQGGFHDYYEGDSIPTIVQSLNGILLPRTKEPIKFLFKPGTNWEYSGGGYVIVQLALEDHLHKPMSAIVKEYLLDPLQLKNSTMIQPNEKGFLTNIAKAHNDNGEIIKTGIPITPQVAPSGLWSTPSDLAAIAIEMQKALMGKGNKVISTNVARKVTDIVTLMGPRGWGYGWQRSIGFGNQEWFFHDGANTGVGGDVLANMNNGSGIIILANGDKPNRYPLMSYVKNKVFSTLDWNLPKDKNKVQKVPENLAKAVSGVYTEFLFGYNGIGMNTIFQENNALYINSQVLKQDIGIEKNKTYYIGDQTFMIDNYPNLIRFDINKNNELTGITILKDQKKLIIPMDKLKTVETKLYDAFSNNDFTKALVLYGQLKLEYPAFNFENALNNLGYQFYAENQREIAFYVFNLNVKEFPMSLNVYDSRAEYYFNHKQYTSAKKDYEKCIELNPKNTNAKEMLLKINQILSTKK</sequence>
<evidence type="ECO:0000313" key="3">
    <source>
        <dbReference type="EMBL" id="MCD1118603.1"/>
    </source>
</evidence>
<dbReference type="SUPFAM" id="SSF48452">
    <property type="entry name" value="TPR-like"/>
    <property type="match status" value="1"/>
</dbReference>
<dbReference type="InterPro" id="IPR011990">
    <property type="entry name" value="TPR-like_helical_dom_sf"/>
</dbReference>
<accession>A0A9Q3YX16</accession>
<feature type="repeat" description="TPR" evidence="1">
    <location>
        <begin position="570"/>
        <end position="603"/>
    </location>
</feature>
<dbReference type="SMART" id="SM00028">
    <property type="entry name" value="TPR"/>
    <property type="match status" value="1"/>
</dbReference>
<dbReference type="InterPro" id="IPR001466">
    <property type="entry name" value="Beta-lactam-related"/>
</dbReference>
<organism evidence="3 4">
    <name type="scientific">Chryseobacterium turcicum</name>
    <dbReference type="NCBI Taxonomy" id="2898076"/>
    <lineage>
        <taxon>Bacteria</taxon>
        <taxon>Pseudomonadati</taxon>
        <taxon>Bacteroidota</taxon>
        <taxon>Flavobacteriia</taxon>
        <taxon>Flavobacteriales</taxon>
        <taxon>Weeksellaceae</taxon>
        <taxon>Chryseobacterium group</taxon>
        <taxon>Chryseobacterium</taxon>
    </lineage>
</organism>
<dbReference type="Gene3D" id="3.40.710.10">
    <property type="entry name" value="DD-peptidase/beta-lactamase superfamily"/>
    <property type="match status" value="1"/>
</dbReference>
<dbReference type="PANTHER" id="PTHR43283:SF18">
    <property type="match status" value="1"/>
</dbReference>
<reference evidence="3" key="1">
    <citation type="submission" date="2021-11" db="EMBL/GenBank/DDBJ databases">
        <title>Description of novel Chryseobacterium species.</title>
        <authorList>
            <person name="Saticioglu I.B."/>
            <person name="Ay H."/>
            <person name="Altun S."/>
            <person name="Duman M."/>
        </authorList>
    </citation>
    <scope>NUCLEOTIDE SEQUENCE</scope>
    <source>
        <strain evidence="3">C-17</strain>
    </source>
</reference>
<dbReference type="RefSeq" id="WP_230671603.1">
    <property type="nucleotide sequence ID" value="NZ_JAJNAY010000002.1"/>
</dbReference>
<evidence type="ECO:0000313" key="4">
    <source>
        <dbReference type="Proteomes" id="UP001108025"/>
    </source>
</evidence>
<gene>
    <name evidence="3" type="ORF">LO744_17325</name>
</gene>
<evidence type="ECO:0000259" key="2">
    <source>
        <dbReference type="Pfam" id="PF00144"/>
    </source>
</evidence>
<dbReference type="PANTHER" id="PTHR43283">
    <property type="entry name" value="BETA-LACTAMASE-RELATED"/>
    <property type="match status" value="1"/>
</dbReference>
<dbReference type="InterPro" id="IPR012338">
    <property type="entry name" value="Beta-lactam/transpept-like"/>
</dbReference>
<name>A0A9Q3YX16_9FLAO</name>
<protein>
    <submittedName>
        <fullName evidence="3">Serine hydrolase</fullName>
    </submittedName>
</protein>
<keyword evidence="3" id="KW-0378">Hydrolase</keyword>
<feature type="domain" description="Beta-lactamase-related" evidence="2">
    <location>
        <begin position="49"/>
        <end position="374"/>
    </location>
</feature>
<dbReference type="EMBL" id="JAJNAY010000002">
    <property type="protein sequence ID" value="MCD1118603.1"/>
    <property type="molecule type" value="Genomic_DNA"/>
</dbReference>
<dbReference type="SUPFAM" id="SSF56601">
    <property type="entry name" value="beta-lactamase/transpeptidase-like"/>
    <property type="match status" value="1"/>
</dbReference>
<dbReference type="GO" id="GO:0016787">
    <property type="term" value="F:hydrolase activity"/>
    <property type="evidence" value="ECO:0007669"/>
    <property type="project" value="UniProtKB-KW"/>
</dbReference>
<dbReference type="Gene3D" id="1.25.40.10">
    <property type="entry name" value="Tetratricopeptide repeat domain"/>
    <property type="match status" value="1"/>
</dbReference>
<comment type="caution">
    <text evidence="3">The sequence shown here is derived from an EMBL/GenBank/DDBJ whole genome shotgun (WGS) entry which is preliminary data.</text>
</comment>
<dbReference type="Pfam" id="PF00144">
    <property type="entry name" value="Beta-lactamase"/>
    <property type="match status" value="1"/>
</dbReference>
<dbReference type="InterPro" id="IPR019734">
    <property type="entry name" value="TPR_rpt"/>
</dbReference>
<dbReference type="PROSITE" id="PS50005">
    <property type="entry name" value="TPR"/>
    <property type="match status" value="1"/>
</dbReference>
<dbReference type="Proteomes" id="UP001108025">
    <property type="component" value="Unassembled WGS sequence"/>
</dbReference>
<evidence type="ECO:0000256" key="1">
    <source>
        <dbReference type="PROSITE-ProRule" id="PRU00339"/>
    </source>
</evidence>
<keyword evidence="1" id="KW-0802">TPR repeat</keyword>
<proteinExistence type="predicted"/>